<keyword evidence="1" id="KW-0677">Repeat</keyword>
<evidence type="ECO:0000256" key="1">
    <source>
        <dbReference type="RuleBase" id="RU364107"/>
    </source>
</evidence>
<comment type="caution">
    <text evidence="4">The sequence shown here is derived from an EMBL/GenBank/DDBJ whole genome shotgun (WGS) entry which is preliminary data.</text>
</comment>
<comment type="similarity">
    <text evidence="1">Belongs to the SCC2/Nipped-B family.</text>
</comment>
<dbReference type="PANTHER" id="PTHR21704">
    <property type="entry name" value="NIPPED-B-LIKE PROTEIN DELANGIN SCC2-RELATED"/>
    <property type="match status" value="1"/>
</dbReference>
<dbReference type="GO" id="GO:0071169">
    <property type="term" value="P:establishment of protein localization to chromatin"/>
    <property type="evidence" value="ECO:0007669"/>
    <property type="project" value="TreeGrafter"/>
</dbReference>
<dbReference type="GO" id="GO:0003682">
    <property type="term" value="F:chromatin binding"/>
    <property type="evidence" value="ECO:0007669"/>
    <property type="project" value="TreeGrafter"/>
</dbReference>
<dbReference type="GO" id="GO:0140588">
    <property type="term" value="P:chromatin looping"/>
    <property type="evidence" value="ECO:0007669"/>
    <property type="project" value="InterPro"/>
</dbReference>
<evidence type="ECO:0000313" key="5">
    <source>
        <dbReference type="Proteomes" id="UP000807159"/>
    </source>
</evidence>
<keyword evidence="5" id="KW-1185">Reference proteome</keyword>
<gene>
    <name evidence="4" type="ORF">H0E87_008576</name>
</gene>
<dbReference type="Pfam" id="PF12830">
    <property type="entry name" value="Nipped-B_C"/>
    <property type="match status" value="1"/>
</dbReference>
<proteinExistence type="inferred from homology"/>
<accession>A0A8T2Z130</accession>
<evidence type="ECO:0000313" key="4">
    <source>
        <dbReference type="EMBL" id="KAH8511087.1"/>
    </source>
</evidence>
<dbReference type="GO" id="GO:1990414">
    <property type="term" value="P:replication-born double-strand break repair via sister chromatid exchange"/>
    <property type="evidence" value="ECO:0007669"/>
    <property type="project" value="TreeGrafter"/>
</dbReference>
<dbReference type="GO" id="GO:0061775">
    <property type="term" value="F:cohesin loader activity"/>
    <property type="evidence" value="ECO:0007669"/>
    <property type="project" value="InterPro"/>
</dbReference>
<organism evidence="4 5">
    <name type="scientific">Populus deltoides</name>
    <name type="common">Eastern poplar</name>
    <name type="synonym">Eastern cottonwood</name>
    <dbReference type="NCBI Taxonomy" id="3696"/>
    <lineage>
        <taxon>Eukaryota</taxon>
        <taxon>Viridiplantae</taxon>
        <taxon>Streptophyta</taxon>
        <taxon>Embryophyta</taxon>
        <taxon>Tracheophyta</taxon>
        <taxon>Spermatophyta</taxon>
        <taxon>Magnoliopsida</taxon>
        <taxon>eudicotyledons</taxon>
        <taxon>Gunneridae</taxon>
        <taxon>Pentapetalae</taxon>
        <taxon>rosids</taxon>
        <taxon>fabids</taxon>
        <taxon>Malpighiales</taxon>
        <taxon>Salicaceae</taxon>
        <taxon>Saliceae</taxon>
        <taxon>Populus</taxon>
    </lineage>
</organism>
<feature type="domain" description="Sister chromatid cohesion C-terminal" evidence="3">
    <location>
        <begin position="227"/>
        <end position="261"/>
    </location>
</feature>
<feature type="compositionally biased region" description="Acidic residues" evidence="2">
    <location>
        <begin position="428"/>
        <end position="438"/>
    </location>
</feature>
<dbReference type="PANTHER" id="PTHR21704:SF18">
    <property type="entry name" value="NIPPED-B-LIKE PROTEIN"/>
    <property type="match status" value="1"/>
</dbReference>
<name>A0A8T2Z130_POPDE</name>
<dbReference type="GO" id="GO:0010468">
    <property type="term" value="P:regulation of gene expression"/>
    <property type="evidence" value="ECO:0007669"/>
    <property type="project" value="InterPro"/>
</dbReference>
<sequence length="461" mass="51524">MGALHFNLELKTHEWKFISAWFNTSMCYGCRSNAVLAHVLQIKDTIKSQLVGRSLFRLGLLIRHGNSLLNTPNNKNIDVTSSLCLSKKYLLMDDFGIKVRSLKDLGKIVEATLSSGSHILLKMKALQNMHEYLLDAESQMETDKTGNNAALHPVEGSNSVHVAAGAGDANICGGIVQLYWDRILGRCFDFHDQVRQTALKVITDTWLLIDEERLNFKYCGSSTTPGSLLHPITCVPYLIALETDPQELNSSLGLILHLSQRNIRMVSDNGVLQSEFAEPISHHIDLNGTIQPKPAGQSDYSPLRSFDLSGTVQEQLFVDCLAATALKLLFKLKRHLKTVYSLNDSRCQAFSPTEPPKRGEPLSRQNIPFDINHACTGVPSKHQDLVQRYQEFKGALKEDTVDYSTYTANIKRKRLTPRKLKSGRMMGDDEDDYDDEDGAGGGRRQGSGRKDNSIRGGRHRR</sequence>
<protein>
    <recommendedName>
        <fullName evidence="1">Sister chromatid cohesion protein</fullName>
    </recommendedName>
</protein>
<reference evidence="4" key="1">
    <citation type="journal article" date="2021" name="J. Hered.">
        <title>Genome Assembly of Salicaceae Populus deltoides (Eastern Cottonwood) I-69 Based on Nanopore Sequencing and Hi-C Technologies.</title>
        <authorList>
            <person name="Bai S."/>
            <person name="Wu H."/>
            <person name="Zhang J."/>
            <person name="Pan Z."/>
            <person name="Zhao W."/>
            <person name="Li Z."/>
            <person name="Tong C."/>
        </authorList>
    </citation>
    <scope>NUCLEOTIDE SEQUENCE</scope>
    <source>
        <tissue evidence="4">Leaf</tissue>
    </source>
</reference>
<feature type="region of interest" description="Disordered" evidence="2">
    <location>
        <begin position="417"/>
        <end position="461"/>
    </location>
</feature>
<dbReference type="GO" id="GO:0034087">
    <property type="term" value="P:establishment of mitotic sister chromatid cohesion"/>
    <property type="evidence" value="ECO:0007669"/>
    <property type="project" value="TreeGrafter"/>
</dbReference>
<dbReference type="GO" id="GO:0090694">
    <property type="term" value="C:Scc2-Scc4 cohesin loading complex"/>
    <property type="evidence" value="ECO:0007669"/>
    <property type="project" value="TreeGrafter"/>
</dbReference>
<dbReference type="Proteomes" id="UP000807159">
    <property type="component" value="Chromosome 4"/>
</dbReference>
<dbReference type="InterPro" id="IPR033031">
    <property type="entry name" value="Scc2/Nipped-B"/>
</dbReference>
<comment type="subcellular location">
    <subcellularLocation>
        <location evidence="1">Nucleus</location>
    </subcellularLocation>
</comment>
<keyword evidence="1" id="KW-0539">Nucleus</keyword>
<keyword evidence="1" id="KW-0131">Cell cycle</keyword>
<dbReference type="InterPro" id="IPR024986">
    <property type="entry name" value="Nipped-B_C"/>
</dbReference>
<evidence type="ECO:0000256" key="2">
    <source>
        <dbReference type="SAM" id="MobiDB-lite"/>
    </source>
</evidence>
<dbReference type="EMBL" id="JACEGQ020000004">
    <property type="protein sequence ID" value="KAH8511087.1"/>
    <property type="molecule type" value="Genomic_DNA"/>
</dbReference>
<evidence type="ECO:0000259" key="3">
    <source>
        <dbReference type="Pfam" id="PF12830"/>
    </source>
</evidence>
<dbReference type="AlphaFoldDB" id="A0A8T2Z130"/>